<protein>
    <submittedName>
        <fullName evidence="1">G-alpha-domain-containing protein</fullName>
    </submittedName>
</protein>
<name>A0ACB8SLQ8_9AGAM</name>
<reference evidence="1" key="1">
    <citation type="submission" date="2021-03" db="EMBL/GenBank/DDBJ databases">
        <authorList>
            <consortium name="DOE Joint Genome Institute"/>
            <person name="Ahrendt S."/>
            <person name="Looney B.P."/>
            <person name="Miyauchi S."/>
            <person name="Morin E."/>
            <person name="Drula E."/>
            <person name="Courty P.E."/>
            <person name="Chicoki N."/>
            <person name="Fauchery L."/>
            <person name="Kohler A."/>
            <person name="Kuo A."/>
            <person name="Labutti K."/>
            <person name="Pangilinan J."/>
            <person name="Lipzen A."/>
            <person name="Riley R."/>
            <person name="Andreopoulos W."/>
            <person name="He G."/>
            <person name="Johnson J."/>
            <person name="Barry K.W."/>
            <person name="Grigoriev I.V."/>
            <person name="Nagy L."/>
            <person name="Hibbett D."/>
            <person name="Henrissat B."/>
            <person name="Matheny P.B."/>
            <person name="Labbe J."/>
            <person name="Martin F."/>
        </authorList>
    </citation>
    <scope>NUCLEOTIDE SEQUENCE</scope>
    <source>
        <strain evidence="1">HHB10654</strain>
    </source>
</reference>
<evidence type="ECO:0000313" key="2">
    <source>
        <dbReference type="Proteomes" id="UP000814140"/>
    </source>
</evidence>
<dbReference type="EMBL" id="MU277261">
    <property type="protein sequence ID" value="KAI0056631.1"/>
    <property type="molecule type" value="Genomic_DNA"/>
</dbReference>
<gene>
    <name evidence="1" type="ORF">BV25DRAFT_1557060</name>
</gene>
<proteinExistence type="predicted"/>
<comment type="caution">
    <text evidence="1">The sequence shown here is derived from an EMBL/GenBank/DDBJ whole genome shotgun (WGS) entry which is preliminary data.</text>
</comment>
<reference evidence="1" key="2">
    <citation type="journal article" date="2022" name="New Phytol.">
        <title>Evolutionary transition to the ectomycorrhizal habit in the genomes of a hyperdiverse lineage of mushroom-forming fungi.</title>
        <authorList>
            <person name="Looney B."/>
            <person name="Miyauchi S."/>
            <person name="Morin E."/>
            <person name="Drula E."/>
            <person name="Courty P.E."/>
            <person name="Kohler A."/>
            <person name="Kuo A."/>
            <person name="LaButti K."/>
            <person name="Pangilinan J."/>
            <person name="Lipzen A."/>
            <person name="Riley R."/>
            <person name="Andreopoulos W."/>
            <person name="He G."/>
            <person name="Johnson J."/>
            <person name="Nolan M."/>
            <person name="Tritt A."/>
            <person name="Barry K.W."/>
            <person name="Grigoriev I.V."/>
            <person name="Nagy L.G."/>
            <person name="Hibbett D."/>
            <person name="Henrissat B."/>
            <person name="Matheny P.B."/>
            <person name="Labbe J."/>
            <person name="Martin F.M."/>
        </authorList>
    </citation>
    <scope>NUCLEOTIDE SEQUENCE</scope>
    <source>
        <strain evidence="1">HHB10654</strain>
    </source>
</reference>
<sequence>MRARRDDDPLAAAMRPPPDESPEARALRLAQEADARRVSQEIDEAIRLERQRNKKKRIVRVLLLGQSESGKSTTLRQFQRIYTPTAFREERVHWRAIIQLNLIRSVHTILTALAAASSPPAPSLRRPHHHQSPRSYTRTLDSGFDARSSTSKAKAKSPAHHSRSHSHSHHHSHSDPDIDATLDIAEDYFSDPDYPDPGSPSWDQPFPTDGIDLDELVLRLLPLRHVEAFLKAQLVPPSDDPPNFNLKEIFVRPGGRPASADESESQRVIWECREDLMTLWGSERVRDVLRRRKVRLEEESGFFLNDLERVTQYNYMPTDDDVLKARLKTIGVSEYKFQMEAGDQRGAEWRIVDVGGSRFQRPTWVPFFDDVDAIIFLAPISAFDQPLSEDPKVNRLEDSVLLWKTVCSNKLLARVDLVLFLNKCDILGRKLESGIQLGRYVRSYGDRANDVDTASKYFLSKFSAIQRAFSPSPRRFYGFCTSVTETSTTAGIIASVRDIVLRQNLRQVKLA</sequence>
<accession>A0ACB8SLQ8</accession>
<organism evidence="1 2">
    <name type="scientific">Artomyces pyxidatus</name>
    <dbReference type="NCBI Taxonomy" id="48021"/>
    <lineage>
        <taxon>Eukaryota</taxon>
        <taxon>Fungi</taxon>
        <taxon>Dikarya</taxon>
        <taxon>Basidiomycota</taxon>
        <taxon>Agaricomycotina</taxon>
        <taxon>Agaricomycetes</taxon>
        <taxon>Russulales</taxon>
        <taxon>Auriscalpiaceae</taxon>
        <taxon>Artomyces</taxon>
    </lineage>
</organism>
<keyword evidence="2" id="KW-1185">Reference proteome</keyword>
<evidence type="ECO:0000313" key="1">
    <source>
        <dbReference type="EMBL" id="KAI0056631.1"/>
    </source>
</evidence>
<dbReference type="Proteomes" id="UP000814140">
    <property type="component" value="Unassembled WGS sequence"/>
</dbReference>